<gene>
    <name evidence="1" type="ORF">Daesc_005818</name>
</gene>
<protein>
    <submittedName>
        <fullName evidence="1">Uncharacterized protein</fullName>
    </submittedName>
</protein>
<dbReference type="Proteomes" id="UP001369815">
    <property type="component" value="Unassembled WGS sequence"/>
</dbReference>
<dbReference type="EMBL" id="JBANMG010000005">
    <property type="protein sequence ID" value="KAK6953513.1"/>
    <property type="molecule type" value="Genomic_DNA"/>
</dbReference>
<reference evidence="1 2" key="1">
    <citation type="journal article" date="2024" name="Front Chem Biol">
        <title>Unveiling the potential of Daldinia eschscholtzii MFLUCC 19-0629 through bioactivity and bioinformatics studies for enhanced sustainable agriculture production.</title>
        <authorList>
            <person name="Brooks S."/>
            <person name="Weaver J.A."/>
            <person name="Klomchit A."/>
            <person name="Alharthi S.A."/>
            <person name="Onlamun T."/>
            <person name="Nurani R."/>
            <person name="Vong T.K."/>
            <person name="Alberti F."/>
            <person name="Greco C."/>
        </authorList>
    </citation>
    <scope>NUCLEOTIDE SEQUENCE [LARGE SCALE GENOMIC DNA]</scope>
    <source>
        <strain evidence="1">MFLUCC 19-0629</strain>
    </source>
</reference>
<sequence length="144" mass="17226">MAHYYDHHHEGHNQAQNLANRFTRETRHSDYPTQYIVNEGKMIVHERSLKQSNAIIYNAPGSTLRAKPKHNSNHPPESYWRTTAPPIYMCHGCRRRQIYYRDYCHDCTALRSTAAAKKNKQREKERRQDLRLTWAPDDKLIEWH</sequence>
<proteinExistence type="predicted"/>
<keyword evidence="2" id="KW-1185">Reference proteome</keyword>
<evidence type="ECO:0000313" key="2">
    <source>
        <dbReference type="Proteomes" id="UP001369815"/>
    </source>
</evidence>
<dbReference type="AlphaFoldDB" id="A0AAX6MM37"/>
<evidence type="ECO:0000313" key="1">
    <source>
        <dbReference type="EMBL" id="KAK6953513.1"/>
    </source>
</evidence>
<comment type="caution">
    <text evidence="1">The sequence shown here is derived from an EMBL/GenBank/DDBJ whole genome shotgun (WGS) entry which is preliminary data.</text>
</comment>
<organism evidence="1 2">
    <name type="scientific">Daldinia eschscholtzii</name>
    <dbReference type="NCBI Taxonomy" id="292717"/>
    <lineage>
        <taxon>Eukaryota</taxon>
        <taxon>Fungi</taxon>
        <taxon>Dikarya</taxon>
        <taxon>Ascomycota</taxon>
        <taxon>Pezizomycotina</taxon>
        <taxon>Sordariomycetes</taxon>
        <taxon>Xylariomycetidae</taxon>
        <taxon>Xylariales</taxon>
        <taxon>Hypoxylaceae</taxon>
        <taxon>Daldinia</taxon>
    </lineage>
</organism>
<name>A0AAX6MM37_9PEZI</name>
<accession>A0AAX6MM37</accession>